<sequence>MTELLARPEPGASGAPASSSVGLAFFARPAAERRPALAAWVAGAAADVRCCSAWA</sequence>
<evidence type="ECO:0000313" key="2">
    <source>
        <dbReference type="Proteomes" id="UP001589647"/>
    </source>
</evidence>
<name>A0ABV5IYQ2_9ACTN</name>
<dbReference type="RefSeq" id="WP_189654230.1">
    <property type="nucleotide sequence ID" value="NZ_BMRC01000064.1"/>
</dbReference>
<protein>
    <submittedName>
        <fullName evidence="1">Uncharacterized protein</fullName>
    </submittedName>
</protein>
<comment type="caution">
    <text evidence="1">The sequence shown here is derived from an EMBL/GenBank/DDBJ whole genome shotgun (WGS) entry which is preliminary data.</text>
</comment>
<reference evidence="1 2" key="1">
    <citation type="submission" date="2024-09" db="EMBL/GenBank/DDBJ databases">
        <authorList>
            <person name="Sun Q."/>
            <person name="Mori K."/>
        </authorList>
    </citation>
    <scope>NUCLEOTIDE SEQUENCE [LARGE SCALE GENOMIC DNA]</scope>
    <source>
        <strain evidence="1 2">CCM 3426</strain>
    </source>
</reference>
<dbReference type="EMBL" id="JBHMEI010000083">
    <property type="protein sequence ID" value="MFB9208874.1"/>
    <property type="molecule type" value="Genomic_DNA"/>
</dbReference>
<organism evidence="1 2">
    <name type="scientific">Nonomuraea spiralis</name>
    <dbReference type="NCBI Taxonomy" id="46182"/>
    <lineage>
        <taxon>Bacteria</taxon>
        <taxon>Bacillati</taxon>
        <taxon>Actinomycetota</taxon>
        <taxon>Actinomycetes</taxon>
        <taxon>Streptosporangiales</taxon>
        <taxon>Streptosporangiaceae</taxon>
        <taxon>Nonomuraea</taxon>
    </lineage>
</organism>
<keyword evidence="2" id="KW-1185">Reference proteome</keyword>
<accession>A0ABV5IYQ2</accession>
<evidence type="ECO:0000313" key="1">
    <source>
        <dbReference type="EMBL" id="MFB9208874.1"/>
    </source>
</evidence>
<dbReference type="Proteomes" id="UP001589647">
    <property type="component" value="Unassembled WGS sequence"/>
</dbReference>
<gene>
    <name evidence="1" type="ORF">ACFFV7_47360</name>
</gene>
<proteinExistence type="predicted"/>